<proteinExistence type="predicted"/>
<dbReference type="Gene3D" id="3.60.21.10">
    <property type="match status" value="1"/>
</dbReference>
<keyword evidence="1" id="KW-1185">Reference proteome</keyword>
<dbReference type="WBParaSite" id="snap_masked-unitig_40823-processed-gene-0.2-mRNA-1">
    <property type="protein sequence ID" value="snap_masked-unitig_40823-processed-gene-0.2-mRNA-1"/>
    <property type="gene ID" value="snap_masked-unitig_40823-processed-gene-0.2"/>
</dbReference>
<evidence type="ECO:0000313" key="1">
    <source>
        <dbReference type="Proteomes" id="UP000095280"/>
    </source>
</evidence>
<evidence type="ECO:0000313" key="2">
    <source>
        <dbReference type="WBParaSite" id="snap_masked-unitig_40823-processed-gene-0.2-mRNA-1"/>
    </source>
</evidence>
<sequence>MNVQFSPTSESLTEAKWLPNKRGCSFMFSGVAIGGGDADVPDQMLIRGHQVAHKWFSDAPQSTLVTVFSAPRLLRCLQQRVQHPAGGPHGDNNRHPGSFFIIRPTHRDAAAINNLFWTELQRHLSPWL</sequence>
<name>A0A1I8JRG6_9PLAT</name>
<protein>
    <submittedName>
        <fullName evidence="2">Uncharacterized protein</fullName>
    </submittedName>
</protein>
<reference evidence="2" key="1">
    <citation type="submission" date="2016-11" db="UniProtKB">
        <authorList>
            <consortium name="WormBaseParasite"/>
        </authorList>
    </citation>
    <scope>IDENTIFICATION</scope>
</reference>
<dbReference type="Proteomes" id="UP000095280">
    <property type="component" value="Unplaced"/>
</dbReference>
<dbReference type="SUPFAM" id="SSF56300">
    <property type="entry name" value="Metallo-dependent phosphatases"/>
    <property type="match status" value="1"/>
</dbReference>
<accession>A0A1I8JRG6</accession>
<dbReference type="InterPro" id="IPR029052">
    <property type="entry name" value="Metallo-depent_PP-like"/>
</dbReference>
<dbReference type="AlphaFoldDB" id="A0A1I8JRG6"/>
<organism evidence="1 2">
    <name type="scientific">Macrostomum lignano</name>
    <dbReference type="NCBI Taxonomy" id="282301"/>
    <lineage>
        <taxon>Eukaryota</taxon>
        <taxon>Metazoa</taxon>
        <taxon>Spiralia</taxon>
        <taxon>Lophotrochozoa</taxon>
        <taxon>Platyhelminthes</taxon>
        <taxon>Rhabditophora</taxon>
        <taxon>Macrostomorpha</taxon>
        <taxon>Macrostomida</taxon>
        <taxon>Macrostomidae</taxon>
        <taxon>Macrostomum</taxon>
    </lineage>
</organism>